<reference evidence="1 2" key="1">
    <citation type="submission" date="2020-04" db="EMBL/GenBank/DDBJ databases">
        <authorList>
            <person name="De Canck E."/>
        </authorList>
    </citation>
    <scope>NUCLEOTIDE SEQUENCE [LARGE SCALE GENOMIC DNA]</scope>
    <source>
        <strain evidence="1 2">LMG 28138</strain>
    </source>
</reference>
<dbReference type="Proteomes" id="UP000494115">
    <property type="component" value="Unassembled WGS sequence"/>
</dbReference>
<gene>
    <name evidence="1" type="ORF">LMG28138_02267</name>
</gene>
<keyword evidence="2" id="KW-1185">Reference proteome</keyword>
<evidence type="ECO:0000313" key="2">
    <source>
        <dbReference type="Proteomes" id="UP000494115"/>
    </source>
</evidence>
<protein>
    <submittedName>
        <fullName evidence="1">Uncharacterized protein</fullName>
    </submittedName>
</protein>
<evidence type="ECO:0000313" key="1">
    <source>
        <dbReference type="EMBL" id="CAB3786652.1"/>
    </source>
</evidence>
<dbReference type="AlphaFoldDB" id="A0A6S7B4B0"/>
<accession>A0A6S7B4B0</accession>
<sequence>MTAERNARIWGSYGEGVLAGYTQRQLNDVAAKLNSRSR</sequence>
<organism evidence="1 2">
    <name type="scientific">Pararobbsia alpina</name>
    <dbReference type="NCBI Taxonomy" id="621374"/>
    <lineage>
        <taxon>Bacteria</taxon>
        <taxon>Pseudomonadati</taxon>
        <taxon>Pseudomonadota</taxon>
        <taxon>Betaproteobacteria</taxon>
        <taxon>Burkholderiales</taxon>
        <taxon>Burkholderiaceae</taxon>
        <taxon>Pararobbsia</taxon>
    </lineage>
</organism>
<proteinExistence type="predicted"/>
<dbReference type="EMBL" id="CADIKM010000008">
    <property type="protein sequence ID" value="CAB3786652.1"/>
    <property type="molecule type" value="Genomic_DNA"/>
</dbReference>
<name>A0A6S7B4B0_9BURK</name>